<name>A0A378N0F3_MANHA</name>
<reference evidence="1 2" key="1">
    <citation type="submission" date="2018-06" db="EMBL/GenBank/DDBJ databases">
        <authorList>
            <consortium name="Pathogen Informatics"/>
            <person name="Doyle S."/>
        </authorList>
    </citation>
    <scope>NUCLEOTIDE SEQUENCE [LARGE SCALE GENOMIC DNA]</scope>
    <source>
        <strain evidence="1 2">NCTC10638</strain>
    </source>
</reference>
<dbReference type="GO" id="GO:0003677">
    <property type="term" value="F:DNA binding"/>
    <property type="evidence" value="ECO:0007669"/>
    <property type="project" value="InterPro"/>
</dbReference>
<protein>
    <submittedName>
        <fullName evidence="1">Plasmid maintenance system antidote protein</fullName>
    </submittedName>
</protein>
<dbReference type="Gene3D" id="1.10.260.40">
    <property type="entry name" value="lambda repressor-like DNA-binding domains"/>
    <property type="match status" value="1"/>
</dbReference>
<proteinExistence type="predicted"/>
<evidence type="ECO:0000313" key="2">
    <source>
        <dbReference type="Proteomes" id="UP000254802"/>
    </source>
</evidence>
<dbReference type="EMBL" id="UGPN01000002">
    <property type="protein sequence ID" value="STY61377.1"/>
    <property type="molecule type" value="Genomic_DNA"/>
</dbReference>
<accession>A0A378N0F3</accession>
<dbReference type="SUPFAM" id="SSF47413">
    <property type="entry name" value="lambda repressor-like DNA-binding domains"/>
    <property type="match status" value="1"/>
</dbReference>
<dbReference type="Proteomes" id="UP000254802">
    <property type="component" value="Unassembled WGS sequence"/>
</dbReference>
<dbReference type="InterPro" id="IPR010982">
    <property type="entry name" value="Lambda_DNA-bd_dom_sf"/>
</dbReference>
<organism evidence="1 2">
    <name type="scientific">Mannheimia haemolytica</name>
    <name type="common">Pasteurella haemolytica</name>
    <dbReference type="NCBI Taxonomy" id="75985"/>
    <lineage>
        <taxon>Bacteria</taxon>
        <taxon>Pseudomonadati</taxon>
        <taxon>Pseudomonadota</taxon>
        <taxon>Gammaproteobacteria</taxon>
        <taxon>Pasteurellales</taxon>
        <taxon>Pasteurellaceae</taxon>
        <taxon>Mannheimia</taxon>
    </lineage>
</organism>
<evidence type="ECO:0000313" key="1">
    <source>
        <dbReference type="EMBL" id="STY61377.1"/>
    </source>
</evidence>
<dbReference type="AlphaFoldDB" id="A0A378N0F3"/>
<gene>
    <name evidence="1" type="ORF">NCTC10638_02591</name>
</gene>
<sequence>MRKPAHPGQILLDGFIEPNNIKIKELADHLGFSRETLSRVLHGKNTNDCKFSVKFRRGRN</sequence>